<reference evidence="1" key="1">
    <citation type="journal article" date="2011" name="PLoS ONE">
        <title>Genome of a low-salinity ammonia-oxidizing archaeon determined by single-cell and metagenomic analysis.</title>
        <authorList>
            <person name="Blainey P.C."/>
            <person name="Mosier A.C."/>
            <person name="Potanina A."/>
            <person name="Francis C.A."/>
            <person name="Quake S.R."/>
        </authorList>
    </citation>
    <scope>NUCLEOTIDE SEQUENCE [LARGE SCALE GENOMIC DNA]</scope>
    <source>
        <strain evidence="1">SFB1</strain>
    </source>
</reference>
<name>F3KMV6_9ARCH</name>
<dbReference type="AlphaFoldDB" id="F3KMV6"/>
<dbReference type="Proteomes" id="UP000004348">
    <property type="component" value="Chromosome"/>
</dbReference>
<comment type="caution">
    <text evidence="1">The sequence shown here is derived from an EMBL/GenBank/DDBJ whole genome shotgun (WGS) entry which is preliminary data.</text>
</comment>
<evidence type="ECO:0008006" key="2">
    <source>
        <dbReference type="Google" id="ProtNLM"/>
    </source>
</evidence>
<dbReference type="EMBL" id="AEGP01000066">
    <property type="protein sequence ID" value="EGG41189.1"/>
    <property type="molecule type" value="Genomic_DNA"/>
</dbReference>
<evidence type="ECO:0000313" key="1">
    <source>
        <dbReference type="EMBL" id="EGG41189.1"/>
    </source>
</evidence>
<sequence>MTLDKTIGILLQGKISDWTKDIINEYKTNFPSAKILVSTWDNEDTSNLDCDVVKSELPELPKPHKSTVNFQIIGCNAGLKNLKTDIIMKCRTDQFIHNKQIFEIFNKSCSPTKIMIPDLGTPINIDYRTSDFCQIGYRSVLLDFWSSIPLYDGTHYEEAATYLTKHYVLNIKNDDQSWNISLQKYFCIKSFHDDFQIEWQKLNEFDKYKNIYDIGFQNRKNSTFTP</sequence>
<organism evidence="1">
    <name type="scientific">Candidatus Nitrosarchaeum limnium SFB1</name>
    <dbReference type="NCBI Taxonomy" id="886738"/>
    <lineage>
        <taxon>Archaea</taxon>
        <taxon>Nitrososphaerota</taxon>
        <taxon>Nitrososphaeria</taxon>
        <taxon>Nitrosopumilales</taxon>
        <taxon>Nitrosopumilaceae</taxon>
        <taxon>Nitrosarchaeum</taxon>
    </lineage>
</organism>
<proteinExistence type="predicted"/>
<dbReference type="HOGENOM" id="CLU_1222480_0_0_2"/>
<gene>
    <name evidence="1" type="ORF">Nlim_1996</name>
</gene>
<dbReference type="Pfam" id="PF07507">
    <property type="entry name" value="WavE"/>
    <property type="match status" value="1"/>
</dbReference>
<accession>F3KMV6</accession>
<protein>
    <recommendedName>
        <fullName evidence="2">WavE lipopolysaccharide synthesis</fullName>
    </recommendedName>
</protein>
<dbReference type="InterPro" id="IPR011122">
    <property type="entry name" value="WavE"/>
</dbReference>